<sequence length="95" mass="10924">MLSSHWPEKRVQWTIRGWAFSVPPKTRRKFLQVASKSNSVTRPCRLEGPGLRARRPPLLVDNCFVIAVRHSLTPLETALVRYSTFPQCTILSHQL</sequence>
<reference evidence="1 2" key="1">
    <citation type="journal article" date="2016" name="PLoS ONE">
        <title>Sequence Assembly of Yarrowia lipolytica Strain W29/CLIB89 Shows Transposable Element Diversity.</title>
        <authorList>
            <person name="Magnan C."/>
            <person name="Yu J."/>
            <person name="Chang I."/>
            <person name="Jahn E."/>
            <person name="Kanomata Y."/>
            <person name="Wu J."/>
            <person name="Zeller M."/>
            <person name="Oakes M."/>
            <person name="Baldi P."/>
            <person name="Sandmeyer S."/>
        </authorList>
    </citation>
    <scope>NUCLEOTIDE SEQUENCE [LARGE SCALE GENOMIC DNA]</scope>
    <source>
        <strain evidence="2">CLIB89(W29)</strain>
    </source>
</reference>
<accession>A0A1D8N6V2</accession>
<dbReference type="Proteomes" id="UP000182444">
    <property type="component" value="Chromosome 1B"/>
</dbReference>
<evidence type="ECO:0000313" key="1">
    <source>
        <dbReference type="EMBL" id="AOW01357.1"/>
    </source>
</evidence>
<proteinExistence type="predicted"/>
<dbReference type="VEuPathDB" id="FungiDB:YALI1_B09580g"/>
<name>A0A1D8N6V2_YARLL</name>
<dbReference type="AlphaFoldDB" id="A0A1D8N6V2"/>
<dbReference type="EMBL" id="CP017554">
    <property type="protein sequence ID" value="AOW01357.1"/>
    <property type="molecule type" value="Genomic_DNA"/>
</dbReference>
<gene>
    <name evidence="1" type="ORF">YALI1_B09580g</name>
</gene>
<dbReference type="RefSeq" id="XP_068138120.1">
    <property type="nucleotide sequence ID" value="XM_068282019.1"/>
</dbReference>
<protein>
    <submittedName>
        <fullName evidence="1">Uncharacterized protein</fullName>
    </submittedName>
</protein>
<evidence type="ECO:0000313" key="2">
    <source>
        <dbReference type="Proteomes" id="UP000182444"/>
    </source>
</evidence>
<organism evidence="1 2">
    <name type="scientific">Yarrowia lipolytica</name>
    <name type="common">Candida lipolytica</name>
    <dbReference type="NCBI Taxonomy" id="4952"/>
    <lineage>
        <taxon>Eukaryota</taxon>
        <taxon>Fungi</taxon>
        <taxon>Dikarya</taxon>
        <taxon>Ascomycota</taxon>
        <taxon>Saccharomycotina</taxon>
        <taxon>Dipodascomycetes</taxon>
        <taxon>Dipodascales</taxon>
        <taxon>Dipodascales incertae sedis</taxon>
        <taxon>Yarrowia</taxon>
    </lineage>
</organism>
<dbReference type="GeneID" id="94582675"/>